<keyword evidence="1" id="KW-0732">Signal</keyword>
<accession>A0A1N6EKF1</accession>
<organism evidence="3 4">
    <name type="scientific">Epilithonimonas zeae</name>
    <dbReference type="NCBI Taxonomy" id="1416779"/>
    <lineage>
        <taxon>Bacteria</taxon>
        <taxon>Pseudomonadati</taxon>
        <taxon>Bacteroidota</taxon>
        <taxon>Flavobacteriia</taxon>
        <taxon>Flavobacteriales</taxon>
        <taxon>Weeksellaceae</taxon>
        <taxon>Chryseobacterium group</taxon>
        <taxon>Epilithonimonas</taxon>
    </lineage>
</organism>
<dbReference type="AlphaFoldDB" id="A0A1N6EKF1"/>
<dbReference type="EMBL" id="FSRK01000001">
    <property type="protein sequence ID" value="SIN83503.1"/>
    <property type="molecule type" value="Genomic_DNA"/>
</dbReference>
<proteinExistence type="predicted"/>
<feature type="signal peptide" evidence="1">
    <location>
        <begin position="1"/>
        <end position="19"/>
    </location>
</feature>
<dbReference type="PROSITE" id="PS51257">
    <property type="entry name" value="PROKAR_LIPOPROTEIN"/>
    <property type="match status" value="1"/>
</dbReference>
<dbReference type="InterPro" id="IPR018222">
    <property type="entry name" value="Nuclear_transport_factor_2_euk"/>
</dbReference>
<feature type="domain" description="NTF2" evidence="2">
    <location>
        <begin position="30"/>
        <end position="151"/>
    </location>
</feature>
<keyword evidence="4" id="KW-1185">Reference proteome</keyword>
<dbReference type="InterPro" id="IPR037401">
    <property type="entry name" value="SnoaL-like"/>
</dbReference>
<evidence type="ECO:0000313" key="3">
    <source>
        <dbReference type="EMBL" id="SIN83503.1"/>
    </source>
</evidence>
<dbReference type="SUPFAM" id="SSF54427">
    <property type="entry name" value="NTF2-like"/>
    <property type="match status" value="1"/>
</dbReference>
<dbReference type="InterPro" id="IPR032710">
    <property type="entry name" value="NTF2-like_dom_sf"/>
</dbReference>
<evidence type="ECO:0000313" key="4">
    <source>
        <dbReference type="Proteomes" id="UP000185207"/>
    </source>
</evidence>
<dbReference type="RefSeq" id="WP_083600629.1">
    <property type="nucleotide sequence ID" value="NZ_FSRK01000001.1"/>
</dbReference>
<feature type="chain" id="PRO_5012410293" description="NTF2 domain-containing protein" evidence="1">
    <location>
        <begin position="20"/>
        <end position="151"/>
    </location>
</feature>
<dbReference type="Gene3D" id="3.10.450.50">
    <property type="match status" value="1"/>
</dbReference>
<name>A0A1N6EKF1_9FLAO</name>
<dbReference type="PROSITE" id="PS50177">
    <property type="entry name" value="NTF2_DOMAIN"/>
    <property type="match status" value="1"/>
</dbReference>
<evidence type="ECO:0000259" key="2">
    <source>
        <dbReference type="PROSITE" id="PS50177"/>
    </source>
</evidence>
<sequence>MKIIQILITAVFISVMTIACNNFDSKDNSTNEQFVKKYFQLFNQHQWKALSELYVENAEFKDPSFGKGIVKQSRQEFVKKYSELNQMFPDLKDEIKTIYVSGNNNVIVEFVSTGTAPDNSKFELPICTIFTIENGKITKDFTYYDNFDETK</sequence>
<evidence type="ECO:0000256" key="1">
    <source>
        <dbReference type="SAM" id="SignalP"/>
    </source>
</evidence>
<dbReference type="STRING" id="1416779.SAMN05444409_0692"/>
<reference evidence="4" key="1">
    <citation type="submission" date="2016-11" db="EMBL/GenBank/DDBJ databases">
        <authorList>
            <person name="Varghese N."/>
            <person name="Submissions S."/>
        </authorList>
    </citation>
    <scope>NUCLEOTIDE SEQUENCE [LARGE SCALE GENOMIC DNA]</scope>
    <source>
        <strain evidence="4">DSM 27623</strain>
    </source>
</reference>
<protein>
    <recommendedName>
        <fullName evidence="2">NTF2 domain-containing protein</fullName>
    </recommendedName>
</protein>
<dbReference type="Pfam" id="PF12680">
    <property type="entry name" value="SnoaL_2"/>
    <property type="match status" value="1"/>
</dbReference>
<dbReference type="Proteomes" id="UP000185207">
    <property type="component" value="Unassembled WGS sequence"/>
</dbReference>
<gene>
    <name evidence="3" type="ORF">SAMN05444409_0692</name>
</gene>